<accession>A0A7Y9DVS7</accession>
<reference evidence="1 2" key="1">
    <citation type="submission" date="2020-07" db="EMBL/GenBank/DDBJ databases">
        <title>Sequencing the genomes of 1000 actinobacteria strains.</title>
        <authorList>
            <person name="Klenk H.-P."/>
        </authorList>
    </citation>
    <scope>NUCLEOTIDE SEQUENCE [LARGE SCALE GENOMIC DNA]</scope>
    <source>
        <strain evidence="1 2">DSM 45772</strain>
    </source>
</reference>
<dbReference type="AlphaFoldDB" id="A0A7Y9DVS7"/>
<dbReference type="Proteomes" id="UP000535890">
    <property type="component" value="Unassembled WGS sequence"/>
</dbReference>
<dbReference type="RefSeq" id="WP_179793866.1">
    <property type="nucleotide sequence ID" value="NZ_BAABHP010000007.1"/>
</dbReference>
<comment type="caution">
    <text evidence="1">The sequence shown here is derived from an EMBL/GenBank/DDBJ whole genome shotgun (WGS) entry which is preliminary data.</text>
</comment>
<protein>
    <submittedName>
        <fullName evidence="1">Uncharacterized protein</fullName>
    </submittedName>
</protein>
<evidence type="ECO:0000313" key="1">
    <source>
        <dbReference type="EMBL" id="NYD36137.1"/>
    </source>
</evidence>
<proteinExistence type="predicted"/>
<gene>
    <name evidence="1" type="ORF">BJ983_002239</name>
</gene>
<dbReference type="EMBL" id="JACCBN010000001">
    <property type="protein sequence ID" value="NYD36137.1"/>
    <property type="molecule type" value="Genomic_DNA"/>
</dbReference>
<organism evidence="1 2">
    <name type="scientific">Actinomycetospora corticicola</name>
    <dbReference type="NCBI Taxonomy" id="663602"/>
    <lineage>
        <taxon>Bacteria</taxon>
        <taxon>Bacillati</taxon>
        <taxon>Actinomycetota</taxon>
        <taxon>Actinomycetes</taxon>
        <taxon>Pseudonocardiales</taxon>
        <taxon>Pseudonocardiaceae</taxon>
        <taxon>Actinomycetospora</taxon>
    </lineage>
</organism>
<keyword evidence="2" id="KW-1185">Reference proteome</keyword>
<name>A0A7Y9DVS7_9PSEU</name>
<evidence type="ECO:0000313" key="2">
    <source>
        <dbReference type="Proteomes" id="UP000535890"/>
    </source>
</evidence>
<sequence>MSDEAARGGHGDKAQRLMADEFEQWNADAQIVGFNIAVWHQLTADAPEVRLLDAGGPTRW</sequence>